<name>A0A024UHU3_9STRA</name>
<reference evidence="2" key="1">
    <citation type="submission" date="2013-12" db="EMBL/GenBank/DDBJ databases">
        <title>The Genome Sequence of Aphanomyces invadans NJM9701.</title>
        <authorList>
            <consortium name="The Broad Institute Genomics Platform"/>
            <person name="Russ C."/>
            <person name="Tyler B."/>
            <person name="van West P."/>
            <person name="Dieguez-Uribeondo J."/>
            <person name="Young S.K."/>
            <person name="Zeng Q."/>
            <person name="Gargeya S."/>
            <person name="Fitzgerald M."/>
            <person name="Abouelleil A."/>
            <person name="Alvarado L."/>
            <person name="Chapman S.B."/>
            <person name="Gainer-Dewar J."/>
            <person name="Goldberg J."/>
            <person name="Griggs A."/>
            <person name="Gujja S."/>
            <person name="Hansen M."/>
            <person name="Howarth C."/>
            <person name="Imamovic A."/>
            <person name="Ireland A."/>
            <person name="Larimer J."/>
            <person name="McCowan C."/>
            <person name="Murphy C."/>
            <person name="Pearson M."/>
            <person name="Poon T.W."/>
            <person name="Priest M."/>
            <person name="Roberts A."/>
            <person name="Saif S."/>
            <person name="Shea T."/>
            <person name="Sykes S."/>
            <person name="Wortman J."/>
            <person name="Nusbaum C."/>
            <person name="Birren B."/>
        </authorList>
    </citation>
    <scope>NUCLEOTIDE SEQUENCE [LARGE SCALE GENOMIC DNA]</scope>
    <source>
        <strain evidence="2">NJM9701</strain>
    </source>
</reference>
<dbReference type="AlphaFoldDB" id="A0A024UHU3"/>
<dbReference type="eggNOG" id="ENOG502SGSY">
    <property type="taxonomic scope" value="Eukaryota"/>
</dbReference>
<feature type="region of interest" description="Disordered" evidence="1">
    <location>
        <begin position="671"/>
        <end position="691"/>
    </location>
</feature>
<feature type="compositionally biased region" description="Basic residues" evidence="1">
    <location>
        <begin position="628"/>
        <end position="638"/>
    </location>
</feature>
<dbReference type="GeneID" id="20080660"/>
<proteinExistence type="predicted"/>
<feature type="compositionally biased region" description="Polar residues" evidence="1">
    <location>
        <begin position="639"/>
        <end position="652"/>
    </location>
</feature>
<dbReference type="RefSeq" id="XP_008865768.1">
    <property type="nucleotide sequence ID" value="XM_008867546.1"/>
</dbReference>
<gene>
    <name evidence="2" type="ORF">H310_03610</name>
</gene>
<feature type="compositionally biased region" description="Polar residues" evidence="1">
    <location>
        <begin position="681"/>
        <end position="691"/>
    </location>
</feature>
<sequence>MDMTGEGTEEQRGAASLLDAVQKELQVHSTAIRIVLTKLAERVVALENRVDGTSAAMHAMETMLHSMTGQMLQLHGSMGEWHEPVQMIQTKLQALGDTCNKLDYATVTHTTLLERQADALQFLNTKLEDTTKSSATTTKHEIEVLVQKTDSFHGHVLQKIEETKSVFATKLEDVSKKVDVLDHDMQGMKETKPAPPPLPPVTVVIPEGTTKIPVELHAKRLAAGKPKEKSGAYTDLKQFRIPDEMHERLEHNLAALYSSDVDDMRRPAIPNVAKLPRDVPGGHNLRFASDVAIDPPTSATSMSYVRLRTQDDSVSASADMRNQIQSKFHALYAMVDAARIDARGKQDALHVIMNRHVETINLKLKQLKDQVHHLMPTAPPAQPAVALLLTGADADGSSVPALRLALLELSRNLHVVRQTRKHMSPDMRRNLDKIVDVLNDAYHVLSSDASPSPAVVSKHTERVARALAFGIQSTVELLSTTDAVSSMELRNTVMSFSAALTARLQSREADEGARIRAATIEQQLDQLKTDTHQAFVAMSARLDEIKQRGTVAALGERSGGPTAVQSRFDINERGKLLASFEHDLHMMKEQMQANESLLCKLSSDMEHTIRLVARYLPNPSSEVDQSSKSKKTALHKSRATLQSLHPSGISTPAFTKQASLSSLCVQNAVRQPIRKAPLTPPTKQQPESLTS</sequence>
<evidence type="ECO:0000256" key="1">
    <source>
        <dbReference type="SAM" id="MobiDB-lite"/>
    </source>
</evidence>
<evidence type="ECO:0000313" key="2">
    <source>
        <dbReference type="EMBL" id="ETW05991.1"/>
    </source>
</evidence>
<dbReference type="OrthoDB" id="71191at2759"/>
<dbReference type="VEuPathDB" id="FungiDB:H310_03610"/>
<dbReference type="EMBL" id="KI913956">
    <property type="protein sequence ID" value="ETW05991.1"/>
    <property type="molecule type" value="Genomic_DNA"/>
</dbReference>
<feature type="region of interest" description="Disordered" evidence="1">
    <location>
        <begin position="619"/>
        <end position="652"/>
    </location>
</feature>
<organism evidence="2">
    <name type="scientific">Aphanomyces invadans</name>
    <dbReference type="NCBI Taxonomy" id="157072"/>
    <lineage>
        <taxon>Eukaryota</taxon>
        <taxon>Sar</taxon>
        <taxon>Stramenopiles</taxon>
        <taxon>Oomycota</taxon>
        <taxon>Saprolegniomycetes</taxon>
        <taxon>Saprolegniales</taxon>
        <taxon>Verrucalvaceae</taxon>
        <taxon>Aphanomyces</taxon>
    </lineage>
</organism>
<protein>
    <submittedName>
        <fullName evidence="2">Uncharacterized protein</fullName>
    </submittedName>
</protein>
<accession>A0A024UHU3</accession>